<evidence type="ECO:0000313" key="1">
    <source>
        <dbReference type="EMBL" id="MRX70846.1"/>
    </source>
</evidence>
<dbReference type="OrthoDB" id="2843358at2"/>
<dbReference type="InterPro" id="IPR006490">
    <property type="entry name" value="Maj_tail_phi13"/>
</dbReference>
<accession>A0A7X2IW22</accession>
<name>A0A7X2IW22_9BACI</name>
<dbReference type="EMBL" id="WKKI01000002">
    <property type="protein sequence ID" value="MRX70846.1"/>
    <property type="molecule type" value="Genomic_DNA"/>
</dbReference>
<sequence>MAEKNYRASTGVDQFYYAVLTETGTSLIEGDVERVEFLQTITVELPQEIVRAHGDNKTAELAVSNGNISVTSSFHKLPLVDRQVLLGLETTTDGLAAFGSSDNPPYVACVFAKTHEDGSREWVGLPKGIFTRPSINGQTKTDSVEFQSDEISAEFMDRDVAGFSEEKSVIVGVDAKGSTTTRDALFQAVFGTTYPAVPSV</sequence>
<dbReference type="Proteomes" id="UP000448867">
    <property type="component" value="Unassembled WGS sequence"/>
</dbReference>
<comment type="caution">
    <text evidence="1">The sequence shown here is derived from an EMBL/GenBank/DDBJ whole genome shotgun (WGS) entry which is preliminary data.</text>
</comment>
<gene>
    <name evidence="1" type="ORF">GJU40_01525</name>
</gene>
<dbReference type="Pfam" id="PF04630">
    <property type="entry name" value="Phage_TTP_1"/>
    <property type="match status" value="1"/>
</dbReference>
<dbReference type="NCBIfam" id="TIGR01603">
    <property type="entry name" value="maj_tail_phi13"/>
    <property type="match status" value="1"/>
</dbReference>
<reference evidence="1 2" key="1">
    <citation type="submission" date="2019-11" db="EMBL/GenBank/DDBJ databases">
        <title>Bacillus lacus genome.</title>
        <authorList>
            <person name="Allen C.J."/>
            <person name="Newman J.D."/>
        </authorList>
    </citation>
    <scope>NUCLEOTIDE SEQUENCE [LARGE SCALE GENOMIC DNA]</scope>
    <source>
        <strain evidence="1 2">KCTC 33946</strain>
    </source>
</reference>
<organism evidence="1 2">
    <name type="scientific">Metabacillus lacus</name>
    <dbReference type="NCBI Taxonomy" id="1983721"/>
    <lineage>
        <taxon>Bacteria</taxon>
        <taxon>Bacillati</taxon>
        <taxon>Bacillota</taxon>
        <taxon>Bacilli</taxon>
        <taxon>Bacillales</taxon>
        <taxon>Bacillaceae</taxon>
        <taxon>Metabacillus</taxon>
    </lineage>
</organism>
<evidence type="ECO:0000313" key="2">
    <source>
        <dbReference type="Proteomes" id="UP000448867"/>
    </source>
</evidence>
<dbReference type="RefSeq" id="WP_154305982.1">
    <property type="nucleotide sequence ID" value="NZ_WKKI01000002.1"/>
</dbReference>
<protein>
    <submittedName>
        <fullName evidence="1">Phage tail protein</fullName>
    </submittedName>
</protein>
<dbReference type="AlphaFoldDB" id="A0A7X2IW22"/>
<keyword evidence="2" id="KW-1185">Reference proteome</keyword>
<dbReference type="InterPro" id="IPR006724">
    <property type="entry name" value="Phage_TTP"/>
</dbReference>
<proteinExistence type="predicted"/>